<dbReference type="AlphaFoldDB" id="A0A917U096"/>
<dbReference type="EMBL" id="BMNB01000016">
    <property type="protein sequence ID" value="GGM48224.1"/>
    <property type="molecule type" value="Genomic_DNA"/>
</dbReference>
<sequence length="86" mass="9708">MKPRPHVRDHVVARPTWRCRACGAGWPCSPAKLLLLAQYRGNMPGLMVYLVALREEAATQLAELNSGELPTNLHTRFTDWVPVRSE</sequence>
<accession>A0A917U096</accession>
<reference evidence="1" key="2">
    <citation type="submission" date="2020-09" db="EMBL/GenBank/DDBJ databases">
        <authorList>
            <person name="Sun Q."/>
            <person name="Zhou Y."/>
        </authorList>
    </citation>
    <scope>NUCLEOTIDE SEQUENCE</scope>
    <source>
        <strain evidence="1">CGMCC 4.7312</strain>
    </source>
</reference>
<evidence type="ECO:0000313" key="2">
    <source>
        <dbReference type="Proteomes" id="UP000608890"/>
    </source>
</evidence>
<evidence type="ECO:0000313" key="1">
    <source>
        <dbReference type="EMBL" id="GGM48224.1"/>
    </source>
</evidence>
<reference evidence="1" key="1">
    <citation type="journal article" date="2014" name="Int. J. Syst. Evol. Microbiol.">
        <title>Complete genome sequence of Corynebacterium casei LMG S-19264T (=DSM 44701T), isolated from a smear-ripened cheese.</title>
        <authorList>
            <consortium name="US DOE Joint Genome Institute (JGI-PGF)"/>
            <person name="Walter F."/>
            <person name="Albersmeier A."/>
            <person name="Kalinowski J."/>
            <person name="Ruckert C."/>
        </authorList>
    </citation>
    <scope>NUCLEOTIDE SEQUENCE</scope>
    <source>
        <strain evidence="1">CGMCC 4.7312</strain>
    </source>
</reference>
<gene>
    <name evidence="1" type="ORF">GCM10011608_36310</name>
</gene>
<name>A0A917U096_9ACTN</name>
<organism evidence="1 2">
    <name type="scientific">Micromonospora sonchi</name>
    <dbReference type="NCBI Taxonomy" id="1763543"/>
    <lineage>
        <taxon>Bacteria</taxon>
        <taxon>Bacillati</taxon>
        <taxon>Actinomycetota</taxon>
        <taxon>Actinomycetes</taxon>
        <taxon>Micromonosporales</taxon>
        <taxon>Micromonosporaceae</taxon>
        <taxon>Micromonospora</taxon>
    </lineage>
</organism>
<keyword evidence="2" id="KW-1185">Reference proteome</keyword>
<evidence type="ECO:0008006" key="3">
    <source>
        <dbReference type="Google" id="ProtNLM"/>
    </source>
</evidence>
<comment type="caution">
    <text evidence="1">The sequence shown here is derived from an EMBL/GenBank/DDBJ whole genome shotgun (WGS) entry which is preliminary data.</text>
</comment>
<protein>
    <recommendedName>
        <fullName evidence="3">Flavin reductase</fullName>
    </recommendedName>
</protein>
<proteinExistence type="predicted"/>
<dbReference type="Proteomes" id="UP000608890">
    <property type="component" value="Unassembled WGS sequence"/>
</dbReference>